<keyword evidence="7 8" id="KW-0472">Membrane</keyword>
<keyword evidence="4" id="KW-0997">Cell inner membrane</keyword>
<dbReference type="PATRIC" id="fig|267850.7.peg.1499"/>
<evidence type="ECO:0000256" key="5">
    <source>
        <dbReference type="ARBA" id="ARBA00022692"/>
    </source>
</evidence>
<evidence type="ECO:0000313" key="11">
    <source>
        <dbReference type="Proteomes" id="UP000027318"/>
    </source>
</evidence>
<comment type="caution">
    <text evidence="10">The sequence shown here is derived from an EMBL/GenBank/DDBJ whole genome shotgun (WGS) entry which is preliminary data.</text>
</comment>
<feature type="transmembrane region" description="Helical" evidence="8">
    <location>
        <begin position="97"/>
        <end position="119"/>
    </location>
</feature>
<evidence type="ECO:0000256" key="2">
    <source>
        <dbReference type="ARBA" id="ARBA00022448"/>
    </source>
</evidence>
<feature type="transmembrane region" description="Helical" evidence="8">
    <location>
        <begin position="296"/>
        <end position="321"/>
    </location>
</feature>
<evidence type="ECO:0000256" key="3">
    <source>
        <dbReference type="ARBA" id="ARBA00022475"/>
    </source>
</evidence>
<feature type="transmembrane region" description="Helical" evidence="8">
    <location>
        <begin position="479"/>
        <end position="500"/>
    </location>
</feature>
<keyword evidence="5 8" id="KW-0812">Transmembrane</keyword>
<feature type="transmembrane region" description="Helical" evidence="8">
    <location>
        <begin position="205"/>
        <end position="233"/>
    </location>
</feature>
<protein>
    <submittedName>
        <fullName evidence="10">Ferric iron ABC transporter, permease protein</fullName>
    </submittedName>
</protein>
<gene>
    <name evidence="10" type="ORF">ADINL_1521</name>
</gene>
<feature type="transmembrane region" description="Helical" evidence="8">
    <location>
        <begin position="531"/>
        <end position="551"/>
    </location>
</feature>
<dbReference type="EMBL" id="JMSZ01000021">
    <property type="protein sequence ID" value="KDE39884.1"/>
    <property type="molecule type" value="Genomic_DNA"/>
</dbReference>
<reference evidence="10 11" key="1">
    <citation type="journal article" date="2005" name="Int. J. Syst. Evol. Microbiol.">
        <title>Nitrincola lacisaponensis gen. nov., sp. nov., a novel alkaliphilic bacterium isolated from an alkaline, saline lake.</title>
        <authorList>
            <person name="Dimitriu P.A."/>
            <person name="Shukla S.K."/>
            <person name="Conradt J."/>
            <person name="Marquez M.C."/>
            <person name="Ventosa A."/>
            <person name="Maglia A."/>
            <person name="Peyton B.M."/>
            <person name="Pinkart H.C."/>
            <person name="Mormile M.R."/>
        </authorList>
    </citation>
    <scope>NUCLEOTIDE SEQUENCE [LARGE SCALE GENOMIC DNA]</scope>
    <source>
        <strain evidence="10 11">4CA</strain>
    </source>
</reference>
<dbReference type="OrthoDB" id="27542at2"/>
<organism evidence="10 11">
    <name type="scientific">Nitrincola lacisaponensis</name>
    <dbReference type="NCBI Taxonomy" id="267850"/>
    <lineage>
        <taxon>Bacteria</taxon>
        <taxon>Pseudomonadati</taxon>
        <taxon>Pseudomonadota</taxon>
        <taxon>Gammaproteobacteria</taxon>
        <taxon>Oceanospirillales</taxon>
        <taxon>Oceanospirillaceae</taxon>
        <taxon>Nitrincola</taxon>
    </lineage>
</organism>
<feature type="transmembrane region" description="Helical" evidence="8">
    <location>
        <begin position="67"/>
        <end position="90"/>
    </location>
</feature>
<keyword evidence="3" id="KW-1003">Cell membrane</keyword>
<keyword evidence="2 8" id="KW-0813">Transport</keyword>
<feature type="transmembrane region" description="Helical" evidence="8">
    <location>
        <begin position="392"/>
        <end position="416"/>
    </location>
</feature>
<dbReference type="CDD" id="cd06261">
    <property type="entry name" value="TM_PBP2"/>
    <property type="match status" value="2"/>
</dbReference>
<evidence type="ECO:0000256" key="4">
    <source>
        <dbReference type="ARBA" id="ARBA00022519"/>
    </source>
</evidence>
<dbReference type="InterPro" id="IPR000515">
    <property type="entry name" value="MetI-like"/>
</dbReference>
<feature type="transmembrane region" description="Helical" evidence="8">
    <location>
        <begin position="422"/>
        <end position="440"/>
    </location>
</feature>
<feature type="transmembrane region" description="Helical" evidence="8">
    <location>
        <begin position="144"/>
        <end position="166"/>
    </location>
</feature>
<feature type="transmembrane region" description="Helical" evidence="8">
    <location>
        <begin position="12"/>
        <end position="32"/>
    </location>
</feature>
<dbReference type="STRING" id="267850.ADINL_1521"/>
<dbReference type="SUPFAM" id="SSF161098">
    <property type="entry name" value="MetI-like"/>
    <property type="match status" value="2"/>
</dbReference>
<evidence type="ECO:0000256" key="6">
    <source>
        <dbReference type="ARBA" id="ARBA00022989"/>
    </source>
</evidence>
<evidence type="ECO:0000259" key="9">
    <source>
        <dbReference type="PROSITE" id="PS50928"/>
    </source>
</evidence>
<dbReference type="InterPro" id="IPR035906">
    <property type="entry name" value="MetI-like_sf"/>
</dbReference>
<dbReference type="PANTHER" id="PTHR43357:SF3">
    <property type="entry name" value="FE(3+)-TRANSPORT SYSTEM PERMEASE PROTEIN FBPB 2"/>
    <property type="match status" value="1"/>
</dbReference>
<feature type="domain" description="ABC transmembrane type-1" evidence="9">
    <location>
        <begin position="357"/>
        <end position="551"/>
    </location>
</feature>
<dbReference type="AlphaFoldDB" id="A0A063Y2H4"/>
<dbReference type="RefSeq" id="WP_036545932.1">
    <property type="nucleotide sequence ID" value="NZ_JMSZ01000021.1"/>
</dbReference>
<keyword evidence="6 8" id="KW-1133">Transmembrane helix</keyword>
<keyword evidence="11" id="KW-1185">Reference proteome</keyword>
<comment type="similarity">
    <text evidence="8">Belongs to the binding-protein-dependent transport system permease family.</text>
</comment>
<dbReference type="Pfam" id="PF00528">
    <property type="entry name" value="BPD_transp_1"/>
    <property type="match status" value="2"/>
</dbReference>
<feature type="transmembrane region" description="Helical" evidence="8">
    <location>
        <begin position="253"/>
        <end position="275"/>
    </location>
</feature>
<accession>A0A063Y2H4</accession>
<dbReference type="GO" id="GO:0055085">
    <property type="term" value="P:transmembrane transport"/>
    <property type="evidence" value="ECO:0007669"/>
    <property type="project" value="InterPro"/>
</dbReference>
<feature type="domain" description="ABC transmembrane type-1" evidence="9">
    <location>
        <begin position="63"/>
        <end position="271"/>
    </location>
</feature>
<evidence type="ECO:0000313" key="10">
    <source>
        <dbReference type="EMBL" id="KDE39884.1"/>
    </source>
</evidence>
<name>A0A063Y2H4_9GAMM</name>
<dbReference type="PANTHER" id="PTHR43357">
    <property type="entry name" value="INNER MEMBRANE ABC TRANSPORTER PERMEASE PROTEIN YDCV"/>
    <property type="match status" value="1"/>
</dbReference>
<evidence type="ECO:0000256" key="1">
    <source>
        <dbReference type="ARBA" id="ARBA00004429"/>
    </source>
</evidence>
<proteinExistence type="inferred from homology"/>
<sequence>MIQRVFDASSQSRWLLMLLVLLISLLTLLPTLRLLMEALRGWQLGSDSPLMQVMQQPATWRSLWNSLYTSTLGTLIAMLLGSLFAFTLTLTNIRLKALWVFCFMLPMMIPPQVTALSWLQLTGPGSPLLNTLGIAPPLGSRQPLYSAEGIALLLGIQHAPLVFLALRTSLIHLPRDLIEAARISGAGSRAVWLDMILPLSRNGMIAGASIAFVSALGNFGIPAMLGIPASYYVLPTLIYQKMSGFGTSVLSEIASLSILIGVLALLGVMLQQHMLKRRRFTLLGHSGRAQDFSLGVWRFALEAVLAVILLLILVAPLLALITSSLVPALGVPLTLDNLSFAAYQEMIGRQGVTRRAFHNSLWLAGGAAAVLMCLATLLAYRMQSLPHSLKSLLNSLIEIPYALPGVVLAIACILLFAKPIPLLNLTLYGTLGIIFIAYLARFLSVSLKPIAASFSELDPSLEEAARIAGAGTLRRLMDILLPLVAPAVFAGGLLVFLTAVNELTVSALLWSAGKETLGVLIFNLDQSGDSILASAIAVLVVLMVAALMLLLSLMARYLPKGVIPWQN</sequence>
<dbReference type="Proteomes" id="UP000027318">
    <property type="component" value="Unassembled WGS sequence"/>
</dbReference>
<comment type="subcellular location">
    <subcellularLocation>
        <location evidence="1">Cell inner membrane</location>
        <topology evidence="1">Multi-pass membrane protein</topology>
    </subcellularLocation>
    <subcellularLocation>
        <location evidence="8">Cell membrane</location>
        <topology evidence="8">Multi-pass membrane protein</topology>
    </subcellularLocation>
</comment>
<evidence type="ECO:0000256" key="7">
    <source>
        <dbReference type="ARBA" id="ARBA00023136"/>
    </source>
</evidence>
<dbReference type="PROSITE" id="PS50928">
    <property type="entry name" value="ABC_TM1"/>
    <property type="match status" value="2"/>
</dbReference>
<feature type="transmembrane region" description="Helical" evidence="8">
    <location>
        <begin position="361"/>
        <end position="380"/>
    </location>
</feature>
<dbReference type="Gene3D" id="1.10.3720.10">
    <property type="entry name" value="MetI-like"/>
    <property type="match status" value="2"/>
</dbReference>
<dbReference type="GO" id="GO:0005886">
    <property type="term" value="C:plasma membrane"/>
    <property type="evidence" value="ECO:0007669"/>
    <property type="project" value="UniProtKB-SubCell"/>
</dbReference>
<evidence type="ECO:0000256" key="8">
    <source>
        <dbReference type="RuleBase" id="RU363032"/>
    </source>
</evidence>